<dbReference type="Proteomes" id="UP000298218">
    <property type="component" value="Unassembled WGS sequence"/>
</dbReference>
<feature type="transmembrane region" description="Helical" evidence="2">
    <location>
        <begin position="36"/>
        <end position="58"/>
    </location>
</feature>
<name>A0A4Y8KIT9_9MICO</name>
<dbReference type="PANTHER" id="PTHR48081">
    <property type="entry name" value="AB HYDROLASE SUPERFAMILY PROTEIN C4A8.06C"/>
    <property type="match status" value="1"/>
</dbReference>
<dbReference type="InterPro" id="IPR029058">
    <property type="entry name" value="AB_hydrolase_fold"/>
</dbReference>
<dbReference type="Gene3D" id="3.40.50.1820">
    <property type="entry name" value="alpha/beta hydrolase"/>
    <property type="match status" value="1"/>
</dbReference>
<dbReference type="SUPFAM" id="SSF53474">
    <property type="entry name" value="alpha/beta-Hydrolases"/>
    <property type="match status" value="1"/>
</dbReference>
<accession>A0A4Y8KIT9</accession>
<sequence length="353" mass="37341">MRSKTFYPQSCPNSPLLLGALVTTGRRPSLSGLRHIRPLSVVVAAVLAVGATAVLVGLDSGERHPGTSEATEPVIGIRTFDVPRGITVTEDVVYDVEPNGTPLTLDVCTPPTNALPTGSPNLRPAVVSIHGGSWTRGDKSSDDWRVVCEWLASEGFVAYSLDYRLTPAAPFPAAIDDISHAVEWIRDTDNAARFGIDPARIGAFGGSAGGNLAALLGTQGEGSLTMGSRVAAVAELSGPSDLRGASMTDDGASERLQKLAKRYLDCTNLDDCPRTTPASPVAQLDASDPPMFIGNSEKEFVPLKQATRFADELERLGIPYELVSRPGSVHSIGFLDADMRTRVAAFLHASMGF</sequence>
<evidence type="ECO:0000313" key="4">
    <source>
        <dbReference type="EMBL" id="TFD75547.1"/>
    </source>
</evidence>
<keyword evidence="1 4" id="KW-0378">Hydrolase</keyword>
<proteinExistence type="predicted"/>
<dbReference type="InterPro" id="IPR050300">
    <property type="entry name" value="GDXG_lipolytic_enzyme"/>
</dbReference>
<keyword evidence="2" id="KW-0472">Membrane</keyword>
<comment type="caution">
    <text evidence="4">The sequence shown here is derived from an EMBL/GenBank/DDBJ whole genome shotgun (WGS) entry which is preliminary data.</text>
</comment>
<dbReference type="AlphaFoldDB" id="A0A4Y8KIT9"/>
<organism evidence="4 5">
    <name type="scientific">Cryobacterium psychrophilum</name>
    <dbReference type="NCBI Taxonomy" id="41988"/>
    <lineage>
        <taxon>Bacteria</taxon>
        <taxon>Bacillati</taxon>
        <taxon>Actinomycetota</taxon>
        <taxon>Actinomycetes</taxon>
        <taxon>Micrococcales</taxon>
        <taxon>Microbacteriaceae</taxon>
        <taxon>Cryobacterium</taxon>
    </lineage>
</organism>
<dbReference type="GO" id="GO:0016787">
    <property type="term" value="F:hydrolase activity"/>
    <property type="evidence" value="ECO:0007669"/>
    <property type="project" value="UniProtKB-KW"/>
</dbReference>
<reference evidence="4 5" key="1">
    <citation type="submission" date="2019-03" db="EMBL/GenBank/DDBJ databases">
        <title>Genomics of glacier-inhabiting Cryobacterium strains.</title>
        <authorList>
            <person name="Liu Q."/>
            <person name="Xin Y.-H."/>
        </authorList>
    </citation>
    <scope>NUCLEOTIDE SEQUENCE [LARGE SCALE GENOMIC DNA]</scope>
    <source>
        <strain evidence="4 5">CGMCC 1.4292</strain>
    </source>
</reference>
<dbReference type="Pfam" id="PF20434">
    <property type="entry name" value="BD-FAE"/>
    <property type="match status" value="1"/>
</dbReference>
<dbReference type="EMBL" id="SOHQ01000043">
    <property type="protein sequence ID" value="TFD75547.1"/>
    <property type="molecule type" value="Genomic_DNA"/>
</dbReference>
<evidence type="ECO:0000259" key="3">
    <source>
        <dbReference type="Pfam" id="PF20434"/>
    </source>
</evidence>
<protein>
    <submittedName>
        <fullName evidence="4">Alpha/beta hydrolase</fullName>
    </submittedName>
</protein>
<dbReference type="InterPro" id="IPR049492">
    <property type="entry name" value="BD-FAE-like_dom"/>
</dbReference>
<evidence type="ECO:0000256" key="1">
    <source>
        <dbReference type="ARBA" id="ARBA00022801"/>
    </source>
</evidence>
<evidence type="ECO:0000256" key="2">
    <source>
        <dbReference type="SAM" id="Phobius"/>
    </source>
</evidence>
<feature type="domain" description="BD-FAE-like" evidence="3">
    <location>
        <begin position="115"/>
        <end position="313"/>
    </location>
</feature>
<gene>
    <name evidence="4" type="ORF">E3T53_15790</name>
</gene>
<keyword evidence="5" id="KW-1185">Reference proteome</keyword>
<dbReference type="OrthoDB" id="9803828at2"/>
<keyword evidence="2" id="KW-0812">Transmembrane</keyword>
<evidence type="ECO:0000313" key="5">
    <source>
        <dbReference type="Proteomes" id="UP000298218"/>
    </source>
</evidence>
<keyword evidence="2" id="KW-1133">Transmembrane helix</keyword>